<dbReference type="PANTHER" id="PTHR42756:SF1">
    <property type="entry name" value="TRANSCRIPTIONAL REPRESSOR OF EMRAB OPERON"/>
    <property type="match status" value="1"/>
</dbReference>
<dbReference type="Pfam" id="PF01047">
    <property type="entry name" value="MarR"/>
    <property type="match status" value="1"/>
</dbReference>
<evidence type="ECO:0000259" key="4">
    <source>
        <dbReference type="PROSITE" id="PS50995"/>
    </source>
</evidence>
<dbReference type="RefSeq" id="WP_144848475.1">
    <property type="nucleotide sequence ID" value="NZ_VNJI01000018.1"/>
</dbReference>
<keyword evidence="6" id="KW-1185">Reference proteome</keyword>
<dbReference type="OrthoDB" id="327696at2"/>
<evidence type="ECO:0000256" key="2">
    <source>
        <dbReference type="ARBA" id="ARBA00023125"/>
    </source>
</evidence>
<dbReference type="GO" id="GO:0003677">
    <property type="term" value="F:DNA binding"/>
    <property type="evidence" value="ECO:0007669"/>
    <property type="project" value="UniProtKB-KW"/>
</dbReference>
<feature type="domain" description="HTH marR-type" evidence="4">
    <location>
        <begin position="1"/>
        <end position="139"/>
    </location>
</feature>
<organism evidence="5 6">
    <name type="scientific">Paenibacillus cremeus</name>
    <dbReference type="NCBI Taxonomy" id="2163881"/>
    <lineage>
        <taxon>Bacteria</taxon>
        <taxon>Bacillati</taxon>
        <taxon>Bacillota</taxon>
        <taxon>Bacilli</taxon>
        <taxon>Bacillales</taxon>
        <taxon>Paenibacillaceae</taxon>
        <taxon>Paenibacillus</taxon>
    </lineage>
</organism>
<dbReference type="EMBL" id="VNJI01000018">
    <property type="protein sequence ID" value="TVY09019.1"/>
    <property type="molecule type" value="Genomic_DNA"/>
</dbReference>
<evidence type="ECO:0000313" key="5">
    <source>
        <dbReference type="EMBL" id="TVY09019.1"/>
    </source>
</evidence>
<evidence type="ECO:0000313" key="6">
    <source>
        <dbReference type="Proteomes" id="UP000317036"/>
    </source>
</evidence>
<dbReference type="SMART" id="SM00347">
    <property type="entry name" value="HTH_MARR"/>
    <property type="match status" value="1"/>
</dbReference>
<dbReference type="SUPFAM" id="SSF46785">
    <property type="entry name" value="Winged helix' DNA-binding domain"/>
    <property type="match status" value="1"/>
</dbReference>
<dbReference type="AlphaFoldDB" id="A0A559KA87"/>
<protein>
    <submittedName>
        <fullName evidence="5">MarR family transcriptional regulator</fullName>
    </submittedName>
</protein>
<reference evidence="5 6" key="1">
    <citation type="submission" date="2019-07" db="EMBL/GenBank/DDBJ databases">
        <authorList>
            <person name="Kim J."/>
        </authorList>
    </citation>
    <scope>NUCLEOTIDE SEQUENCE [LARGE SCALE GENOMIC DNA]</scope>
    <source>
        <strain evidence="5 6">JC52</strain>
    </source>
</reference>
<name>A0A559KA87_9BACL</name>
<dbReference type="InterPro" id="IPR036388">
    <property type="entry name" value="WH-like_DNA-bd_sf"/>
</dbReference>
<gene>
    <name evidence="5" type="ORF">FPZ49_16195</name>
</gene>
<evidence type="ECO:0000256" key="1">
    <source>
        <dbReference type="ARBA" id="ARBA00023015"/>
    </source>
</evidence>
<accession>A0A559KA87</accession>
<dbReference type="Proteomes" id="UP000317036">
    <property type="component" value="Unassembled WGS sequence"/>
</dbReference>
<keyword evidence="3" id="KW-0804">Transcription</keyword>
<sequence length="148" mass="16985">MTSPDEAIERFELAFFSLFRKLGPELGLPPDLSITGPQLMMLYSIIKMQPCPTTKLAQQLEVTPSAITVMIDRLVNHGYVVRKADEHDRRVVLLEVTEQGHQVLQTIKELRTQAVKTYLSYLEPEEFDLFLNIFEKIAHNINNTKVDN</sequence>
<keyword evidence="2" id="KW-0238">DNA-binding</keyword>
<dbReference type="GO" id="GO:0003700">
    <property type="term" value="F:DNA-binding transcription factor activity"/>
    <property type="evidence" value="ECO:0007669"/>
    <property type="project" value="InterPro"/>
</dbReference>
<keyword evidence="1" id="KW-0805">Transcription regulation</keyword>
<evidence type="ECO:0000256" key="3">
    <source>
        <dbReference type="ARBA" id="ARBA00023163"/>
    </source>
</evidence>
<dbReference type="PRINTS" id="PR00598">
    <property type="entry name" value="HTHMARR"/>
</dbReference>
<dbReference type="Gene3D" id="1.10.10.10">
    <property type="entry name" value="Winged helix-like DNA-binding domain superfamily/Winged helix DNA-binding domain"/>
    <property type="match status" value="1"/>
</dbReference>
<proteinExistence type="predicted"/>
<comment type="caution">
    <text evidence="5">The sequence shown here is derived from an EMBL/GenBank/DDBJ whole genome shotgun (WGS) entry which is preliminary data.</text>
</comment>
<dbReference type="InterPro" id="IPR000835">
    <property type="entry name" value="HTH_MarR-typ"/>
</dbReference>
<dbReference type="PROSITE" id="PS50995">
    <property type="entry name" value="HTH_MARR_2"/>
    <property type="match status" value="1"/>
</dbReference>
<dbReference type="InterPro" id="IPR036390">
    <property type="entry name" value="WH_DNA-bd_sf"/>
</dbReference>
<dbReference type="PANTHER" id="PTHR42756">
    <property type="entry name" value="TRANSCRIPTIONAL REGULATOR, MARR"/>
    <property type="match status" value="1"/>
</dbReference>